<dbReference type="GO" id="GO:0006355">
    <property type="term" value="P:regulation of DNA-templated transcription"/>
    <property type="evidence" value="ECO:0007669"/>
    <property type="project" value="InterPro"/>
</dbReference>
<feature type="coiled-coil region" evidence="6">
    <location>
        <begin position="127"/>
        <end position="179"/>
    </location>
</feature>
<dbReference type="InterPro" id="IPR000700">
    <property type="entry name" value="PAS-assoc_C"/>
</dbReference>
<dbReference type="InterPro" id="IPR001610">
    <property type="entry name" value="PAC"/>
</dbReference>
<dbReference type="PANTHER" id="PTHR43304:SF1">
    <property type="entry name" value="PAC DOMAIN-CONTAINING PROTEIN"/>
    <property type="match status" value="1"/>
</dbReference>
<dbReference type="SMART" id="SM00091">
    <property type="entry name" value="PAS"/>
    <property type="match status" value="3"/>
</dbReference>
<dbReference type="InterPro" id="IPR000014">
    <property type="entry name" value="PAS"/>
</dbReference>
<comment type="caution">
    <text evidence="9">The sequence shown here is derived from an EMBL/GenBank/DDBJ whole genome shotgun (WGS) entry which is preliminary data.</text>
</comment>
<dbReference type="InterPro" id="IPR035965">
    <property type="entry name" value="PAS-like_dom_sf"/>
</dbReference>
<dbReference type="EC" id="2.7.13.3" evidence="2"/>
<dbReference type="InterPro" id="IPR052162">
    <property type="entry name" value="Sensor_kinase/Photoreceptor"/>
</dbReference>
<keyword evidence="6" id="KW-0175">Coiled coil</keyword>
<keyword evidence="4" id="KW-0808">Transferase</keyword>
<dbReference type="SUPFAM" id="SSF55785">
    <property type="entry name" value="PYP-like sensor domain (PAS domain)"/>
    <property type="match status" value="3"/>
</dbReference>
<dbReference type="Pfam" id="PF08447">
    <property type="entry name" value="PAS_3"/>
    <property type="match status" value="2"/>
</dbReference>
<dbReference type="SMART" id="SM00086">
    <property type="entry name" value="PAC"/>
    <property type="match status" value="1"/>
</dbReference>
<dbReference type="InterPro" id="IPR013767">
    <property type="entry name" value="PAS_fold"/>
</dbReference>
<dbReference type="Pfam" id="PF00989">
    <property type="entry name" value="PAS"/>
    <property type="match status" value="1"/>
</dbReference>
<keyword evidence="3" id="KW-0597">Phosphoprotein</keyword>
<evidence type="ECO:0000256" key="6">
    <source>
        <dbReference type="SAM" id="Coils"/>
    </source>
</evidence>
<dbReference type="PROSITE" id="PS50113">
    <property type="entry name" value="PAC"/>
    <property type="match status" value="1"/>
</dbReference>
<dbReference type="PANTHER" id="PTHR43304">
    <property type="entry name" value="PHYTOCHROME-LIKE PROTEIN CPH1"/>
    <property type="match status" value="1"/>
</dbReference>
<organism evidence="9">
    <name type="scientific">marine sediment metagenome</name>
    <dbReference type="NCBI Taxonomy" id="412755"/>
    <lineage>
        <taxon>unclassified sequences</taxon>
        <taxon>metagenomes</taxon>
        <taxon>ecological metagenomes</taxon>
    </lineage>
</organism>
<accession>A0A0F9MRQ9</accession>
<sequence>MTSSENEVLEIKDFYKSILDNIISGVWVTNADDMIYYTNKGMENIAGIPAKQIVGSYVLKDFPESTLKYFRPHYLKVKDTLKSVFYNAIPVTTPSGKDSYQSGWLIPKIKEDKYDGIICTVDDVTERKKAEEKLMESEAQLREINMELDQRVEERTRELKESEIEIRKIKESYERLTDNADVAIFRVKIKGRDIIYSIPGNPAAERLFGYSKAEWLSDSTLGFKIIHPDFVEKQKQIMDDINKNKKPIKNAVLGWIAKDGHEVIMEYTIIPILDDNGDIVYFESIGVDITERKKAELKLKQSEENYRTFVQNIQGIAYQGYQDFSAALFDGAVSDITGYTPEDFLTGKIKWDNIIHPEDAPRKKLKHFIQVLLKLIVENIELLGKMGKSGGF</sequence>
<evidence type="ECO:0000259" key="8">
    <source>
        <dbReference type="PROSITE" id="PS50113"/>
    </source>
</evidence>
<evidence type="ECO:0000256" key="3">
    <source>
        <dbReference type="ARBA" id="ARBA00022553"/>
    </source>
</evidence>
<dbReference type="NCBIfam" id="TIGR00229">
    <property type="entry name" value="sensory_box"/>
    <property type="match status" value="2"/>
</dbReference>
<dbReference type="AlphaFoldDB" id="A0A0F9MRQ9"/>
<keyword evidence="5" id="KW-0418">Kinase</keyword>
<name>A0A0F9MRQ9_9ZZZZ</name>
<feature type="domain" description="PAC" evidence="8">
    <location>
        <begin position="246"/>
        <end position="301"/>
    </location>
</feature>
<dbReference type="InterPro" id="IPR013655">
    <property type="entry name" value="PAS_fold_3"/>
</dbReference>
<evidence type="ECO:0000256" key="1">
    <source>
        <dbReference type="ARBA" id="ARBA00000085"/>
    </source>
</evidence>
<gene>
    <name evidence="9" type="ORF">LCGC14_1040410</name>
</gene>
<dbReference type="CDD" id="cd00130">
    <property type="entry name" value="PAS"/>
    <property type="match status" value="1"/>
</dbReference>
<evidence type="ECO:0000256" key="2">
    <source>
        <dbReference type="ARBA" id="ARBA00012438"/>
    </source>
</evidence>
<comment type="catalytic activity">
    <reaction evidence="1">
        <text>ATP + protein L-histidine = ADP + protein N-phospho-L-histidine.</text>
        <dbReference type="EC" id="2.7.13.3"/>
    </reaction>
</comment>
<evidence type="ECO:0000259" key="7">
    <source>
        <dbReference type="PROSITE" id="PS50112"/>
    </source>
</evidence>
<reference evidence="9" key="1">
    <citation type="journal article" date="2015" name="Nature">
        <title>Complex archaea that bridge the gap between prokaryotes and eukaryotes.</title>
        <authorList>
            <person name="Spang A."/>
            <person name="Saw J.H."/>
            <person name="Jorgensen S.L."/>
            <person name="Zaremba-Niedzwiedzka K."/>
            <person name="Martijn J."/>
            <person name="Lind A.E."/>
            <person name="van Eijk R."/>
            <person name="Schleper C."/>
            <person name="Guy L."/>
            <person name="Ettema T.J."/>
        </authorList>
    </citation>
    <scope>NUCLEOTIDE SEQUENCE</scope>
</reference>
<evidence type="ECO:0000313" key="9">
    <source>
        <dbReference type="EMBL" id="KKN10055.1"/>
    </source>
</evidence>
<dbReference type="GO" id="GO:0004673">
    <property type="term" value="F:protein histidine kinase activity"/>
    <property type="evidence" value="ECO:0007669"/>
    <property type="project" value="UniProtKB-EC"/>
</dbReference>
<protein>
    <recommendedName>
        <fullName evidence="2">histidine kinase</fullName>
        <ecNumber evidence="2">2.7.13.3</ecNumber>
    </recommendedName>
</protein>
<proteinExistence type="predicted"/>
<feature type="domain" description="PAS" evidence="7">
    <location>
        <begin position="302"/>
        <end position="359"/>
    </location>
</feature>
<feature type="domain" description="PAS" evidence="7">
    <location>
        <begin position="169"/>
        <end position="245"/>
    </location>
</feature>
<dbReference type="EMBL" id="LAZR01004281">
    <property type="protein sequence ID" value="KKN10055.1"/>
    <property type="molecule type" value="Genomic_DNA"/>
</dbReference>
<evidence type="ECO:0000256" key="5">
    <source>
        <dbReference type="ARBA" id="ARBA00022777"/>
    </source>
</evidence>
<evidence type="ECO:0000256" key="4">
    <source>
        <dbReference type="ARBA" id="ARBA00022679"/>
    </source>
</evidence>
<dbReference type="Gene3D" id="3.30.450.20">
    <property type="entry name" value="PAS domain"/>
    <property type="match status" value="3"/>
</dbReference>
<dbReference type="PROSITE" id="PS50112">
    <property type="entry name" value="PAS"/>
    <property type="match status" value="3"/>
</dbReference>
<feature type="domain" description="PAS" evidence="7">
    <location>
        <begin position="11"/>
        <end position="62"/>
    </location>
</feature>